<dbReference type="InterPro" id="IPR029056">
    <property type="entry name" value="Ribokinase-like"/>
</dbReference>
<evidence type="ECO:0000256" key="7">
    <source>
        <dbReference type="ARBA" id="ARBA00022842"/>
    </source>
</evidence>
<dbReference type="NCBIfam" id="TIGR00097">
    <property type="entry name" value="HMP-P_kinase"/>
    <property type="match status" value="1"/>
</dbReference>
<keyword evidence="8 13" id="KW-0784">Thiamine biosynthesis</keyword>
<evidence type="ECO:0000256" key="2">
    <source>
        <dbReference type="ARBA" id="ARBA00022679"/>
    </source>
</evidence>
<feature type="binding site" evidence="13">
    <location>
        <position position="352"/>
    </location>
    <ligand>
        <name>Mg(2+)</name>
        <dbReference type="ChEBI" id="CHEBI:18420"/>
    </ligand>
</feature>
<gene>
    <name evidence="13 16" type="primary">thiE</name>
    <name evidence="16" type="ORF">O0V09_15395</name>
</gene>
<dbReference type="SUPFAM" id="SSF53613">
    <property type="entry name" value="Ribokinase-like"/>
    <property type="match status" value="1"/>
</dbReference>
<dbReference type="GO" id="GO:0009228">
    <property type="term" value="P:thiamine biosynthetic process"/>
    <property type="evidence" value="ECO:0007669"/>
    <property type="project" value="UniProtKB-KW"/>
</dbReference>
<evidence type="ECO:0000256" key="13">
    <source>
        <dbReference type="HAMAP-Rule" id="MF_00097"/>
    </source>
</evidence>
<feature type="domain" description="Thiamine phosphate synthase/TenI" evidence="14">
    <location>
        <begin position="302"/>
        <end position="470"/>
    </location>
</feature>
<comment type="catalytic activity">
    <reaction evidence="10 13">
        <text>4-methyl-5-(2-phosphooxyethyl)-thiazole + 4-amino-2-methyl-5-(diphosphooxymethyl)pyrimidine + H(+) = thiamine phosphate + diphosphate</text>
        <dbReference type="Rhea" id="RHEA:22328"/>
        <dbReference type="ChEBI" id="CHEBI:15378"/>
        <dbReference type="ChEBI" id="CHEBI:33019"/>
        <dbReference type="ChEBI" id="CHEBI:37575"/>
        <dbReference type="ChEBI" id="CHEBI:57841"/>
        <dbReference type="ChEBI" id="CHEBI:58296"/>
        <dbReference type="EC" id="2.5.1.3"/>
    </reaction>
</comment>
<feature type="binding site" evidence="13">
    <location>
        <position position="447"/>
    </location>
    <ligand>
        <name>2-[(2R,5Z)-2-carboxy-4-methylthiazol-5(2H)-ylidene]ethyl phosphate</name>
        <dbReference type="ChEBI" id="CHEBI:62899"/>
    </ligand>
</feature>
<dbReference type="Pfam" id="PF02581">
    <property type="entry name" value="TMP-TENI"/>
    <property type="match status" value="1"/>
</dbReference>
<dbReference type="GO" id="GO:0005829">
    <property type="term" value="C:cytosol"/>
    <property type="evidence" value="ECO:0007669"/>
    <property type="project" value="TreeGrafter"/>
</dbReference>
<dbReference type="GO" id="GO:0008902">
    <property type="term" value="F:hydroxymethylpyrimidine kinase activity"/>
    <property type="evidence" value="ECO:0007669"/>
    <property type="project" value="TreeGrafter"/>
</dbReference>
<dbReference type="Gene3D" id="3.20.20.70">
    <property type="entry name" value="Aldolase class I"/>
    <property type="match status" value="1"/>
</dbReference>
<dbReference type="InterPro" id="IPR022998">
    <property type="entry name" value="ThiamineP_synth_TenI"/>
</dbReference>
<dbReference type="EC" id="2.5.1.3" evidence="13"/>
<evidence type="ECO:0000313" key="17">
    <source>
        <dbReference type="Proteomes" id="UP001069090"/>
    </source>
</evidence>
<dbReference type="AlphaFoldDB" id="A0A9J6RPV3"/>
<dbReference type="FunFam" id="3.20.20.70:FF:000064">
    <property type="entry name" value="Thiamine-phosphate synthase"/>
    <property type="match status" value="1"/>
</dbReference>
<dbReference type="Pfam" id="PF08543">
    <property type="entry name" value="Phos_pyr_kin"/>
    <property type="match status" value="1"/>
</dbReference>
<accession>A0A9J6RPV3</accession>
<dbReference type="NCBIfam" id="TIGR00693">
    <property type="entry name" value="thiE"/>
    <property type="match status" value="1"/>
</dbReference>
<dbReference type="PANTHER" id="PTHR20858">
    <property type="entry name" value="PHOSPHOMETHYLPYRIMIDINE KINASE"/>
    <property type="match status" value="1"/>
</dbReference>
<feature type="binding site" evidence="13">
    <location>
        <begin position="319"/>
        <end position="323"/>
    </location>
    <ligand>
        <name>4-amino-2-methyl-5-(diphosphooxymethyl)pyrimidine</name>
        <dbReference type="ChEBI" id="CHEBI:57841"/>
    </ligand>
</feature>
<keyword evidence="17" id="KW-1185">Reference proteome</keyword>
<feature type="binding site" evidence="13">
    <location>
        <position position="390"/>
    </location>
    <ligand>
        <name>4-amino-2-methyl-5-(diphosphooxymethyl)pyrimidine</name>
        <dbReference type="ChEBI" id="CHEBI:57841"/>
    </ligand>
</feature>
<feature type="domain" description="Pyridoxamine kinase/Phosphomethylpyrimidine kinase" evidence="15">
    <location>
        <begin position="17"/>
        <end position="260"/>
    </location>
</feature>
<comment type="caution">
    <text evidence="16">The sequence shown here is derived from an EMBL/GenBank/DDBJ whole genome shotgun (WGS) entry which is preliminary data.</text>
</comment>
<dbReference type="RefSeq" id="WP_258332624.1">
    <property type="nucleotide sequence ID" value="NZ_JAPTGG010000014.1"/>
</dbReference>
<dbReference type="NCBIfam" id="NF002904">
    <property type="entry name" value="PRK03512.1"/>
    <property type="match status" value="1"/>
</dbReference>
<evidence type="ECO:0000256" key="12">
    <source>
        <dbReference type="ARBA" id="ARBA00047883"/>
    </source>
</evidence>
<dbReference type="GO" id="GO:0005524">
    <property type="term" value="F:ATP binding"/>
    <property type="evidence" value="ECO:0007669"/>
    <property type="project" value="UniProtKB-KW"/>
</dbReference>
<dbReference type="InterPro" id="IPR034291">
    <property type="entry name" value="TMP_synthase"/>
</dbReference>
<dbReference type="GO" id="GO:0004789">
    <property type="term" value="F:thiamine-phosphate diphosphorylase activity"/>
    <property type="evidence" value="ECO:0007669"/>
    <property type="project" value="UniProtKB-UniRule"/>
</dbReference>
<comment type="catalytic activity">
    <reaction evidence="11 13">
        <text>2-(2-carboxy-4-methylthiazol-5-yl)ethyl phosphate + 4-amino-2-methyl-5-(diphosphooxymethyl)pyrimidine + 2 H(+) = thiamine phosphate + CO2 + diphosphate</text>
        <dbReference type="Rhea" id="RHEA:47848"/>
        <dbReference type="ChEBI" id="CHEBI:15378"/>
        <dbReference type="ChEBI" id="CHEBI:16526"/>
        <dbReference type="ChEBI" id="CHEBI:33019"/>
        <dbReference type="ChEBI" id="CHEBI:37575"/>
        <dbReference type="ChEBI" id="CHEBI:57841"/>
        <dbReference type="ChEBI" id="CHEBI:62890"/>
        <dbReference type="EC" id="2.5.1.3"/>
    </reaction>
</comment>
<keyword evidence="7 13" id="KW-0460">Magnesium</keyword>
<dbReference type="SUPFAM" id="SSF51391">
    <property type="entry name" value="Thiamin phosphate synthase"/>
    <property type="match status" value="1"/>
</dbReference>
<feature type="binding site" evidence="13">
    <location>
        <position position="371"/>
    </location>
    <ligand>
        <name>Mg(2+)</name>
        <dbReference type="ChEBI" id="CHEBI:18420"/>
    </ligand>
</feature>
<evidence type="ECO:0000256" key="1">
    <source>
        <dbReference type="ARBA" id="ARBA00005165"/>
    </source>
</evidence>
<dbReference type="InterPro" id="IPR004399">
    <property type="entry name" value="HMP/HMP-P_kinase_dom"/>
</dbReference>
<dbReference type="Gene3D" id="3.40.1190.20">
    <property type="match status" value="1"/>
</dbReference>
<evidence type="ECO:0000256" key="6">
    <source>
        <dbReference type="ARBA" id="ARBA00022840"/>
    </source>
</evidence>
<evidence type="ECO:0000256" key="8">
    <source>
        <dbReference type="ARBA" id="ARBA00022977"/>
    </source>
</evidence>
<feature type="binding site" evidence="13">
    <location>
        <begin position="467"/>
        <end position="468"/>
    </location>
    <ligand>
        <name>2-[(2R,5Z)-2-carboxy-4-methylthiazol-5(2H)-ylidene]ethyl phosphate</name>
        <dbReference type="ChEBI" id="CHEBI:62899"/>
    </ligand>
</feature>
<dbReference type="CDD" id="cd00564">
    <property type="entry name" value="TMP_TenI"/>
    <property type="match status" value="1"/>
</dbReference>
<comment type="pathway">
    <text evidence="1 13">Cofactor biosynthesis; thiamine diphosphate biosynthesis; thiamine phosphate from 4-amino-2-methyl-5-diphosphomethylpyrimidine and 4-methyl-5-(2-phosphoethyl)-thiazole: step 1/1.</text>
</comment>
<reference evidence="16 17" key="1">
    <citation type="submission" date="2022-12" db="EMBL/GenBank/DDBJ databases">
        <title>Dasania phycosphaerae sp. nov., isolated from particulate material of the south coast of Korea.</title>
        <authorList>
            <person name="Jiang Y."/>
        </authorList>
    </citation>
    <scope>NUCLEOTIDE SEQUENCE [LARGE SCALE GENOMIC DNA]</scope>
    <source>
        <strain evidence="16 17">GY-19</strain>
    </source>
</reference>
<evidence type="ECO:0000256" key="5">
    <source>
        <dbReference type="ARBA" id="ARBA00022777"/>
    </source>
</evidence>
<evidence type="ECO:0000259" key="15">
    <source>
        <dbReference type="Pfam" id="PF08543"/>
    </source>
</evidence>
<name>A0A9J6RPV3_9GAMM</name>
<evidence type="ECO:0000256" key="4">
    <source>
        <dbReference type="ARBA" id="ARBA00022741"/>
    </source>
</evidence>
<evidence type="ECO:0000256" key="10">
    <source>
        <dbReference type="ARBA" id="ARBA00047334"/>
    </source>
</evidence>
<comment type="similarity">
    <text evidence="13">Belongs to the thiamine-phosphate synthase family.</text>
</comment>
<dbReference type="CDD" id="cd01169">
    <property type="entry name" value="HMPP_kinase"/>
    <property type="match status" value="1"/>
</dbReference>
<dbReference type="HAMAP" id="MF_00097">
    <property type="entry name" value="TMP_synthase"/>
    <property type="match status" value="1"/>
</dbReference>
<feature type="binding site" evidence="13">
    <location>
        <position position="351"/>
    </location>
    <ligand>
        <name>4-amino-2-methyl-5-(diphosphooxymethyl)pyrimidine</name>
        <dbReference type="ChEBI" id="CHEBI:57841"/>
    </ligand>
</feature>
<dbReference type="GO" id="GO:0000287">
    <property type="term" value="F:magnesium ion binding"/>
    <property type="evidence" value="ECO:0007669"/>
    <property type="project" value="UniProtKB-UniRule"/>
</dbReference>
<dbReference type="InterPro" id="IPR013749">
    <property type="entry name" value="PM/HMP-P_kinase-1"/>
</dbReference>
<evidence type="ECO:0000256" key="11">
    <source>
        <dbReference type="ARBA" id="ARBA00047851"/>
    </source>
</evidence>
<keyword evidence="5" id="KW-0418">Kinase</keyword>
<organism evidence="16 17">
    <name type="scientific">Dasania phycosphaerae</name>
    <dbReference type="NCBI Taxonomy" id="2950436"/>
    <lineage>
        <taxon>Bacteria</taxon>
        <taxon>Pseudomonadati</taxon>
        <taxon>Pseudomonadota</taxon>
        <taxon>Gammaproteobacteria</taxon>
        <taxon>Cellvibrionales</taxon>
        <taxon>Spongiibacteraceae</taxon>
        <taxon>Dasania</taxon>
    </lineage>
</organism>
<dbReference type="PANTHER" id="PTHR20858:SF17">
    <property type="entry name" value="HYDROXYMETHYLPYRIMIDINE_PHOSPHOMETHYLPYRIMIDINE KINASE THI20-RELATED"/>
    <property type="match status" value="1"/>
</dbReference>
<comment type="catalytic activity">
    <reaction evidence="12 13">
        <text>2-[(2R,5Z)-2-carboxy-4-methylthiazol-5(2H)-ylidene]ethyl phosphate + 4-amino-2-methyl-5-(diphosphooxymethyl)pyrimidine + 2 H(+) = thiamine phosphate + CO2 + diphosphate</text>
        <dbReference type="Rhea" id="RHEA:47844"/>
        <dbReference type="ChEBI" id="CHEBI:15378"/>
        <dbReference type="ChEBI" id="CHEBI:16526"/>
        <dbReference type="ChEBI" id="CHEBI:33019"/>
        <dbReference type="ChEBI" id="CHEBI:37575"/>
        <dbReference type="ChEBI" id="CHEBI:57841"/>
        <dbReference type="ChEBI" id="CHEBI:62899"/>
        <dbReference type="EC" id="2.5.1.3"/>
    </reaction>
</comment>
<keyword evidence="9" id="KW-0511">Multifunctional enzyme</keyword>
<keyword evidence="4" id="KW-0547">Nucleotide-binding</keyword>
<dbReference type="InterPro" id="IPR036206">
    <property type="entry name" value="ThiamineP_synth_sf"/>
</dbReference>
<comment type="function">
    <text evidence="13">Condenses 4-methyl-5-(beta-hydroxyethyl)thiazole monophosphate (THZ-P) and 2-methyl-4-amino-5-hydroxymethyl pyrimidine pyrophosphate (HMP-PP) to form thiamine monophosphate (TMP).</text>
</comment>
<keyword evidence="2 13" id="KW-0808">Transferase</keyword>
<dbReference type="InterPro" id="IPR013785">
    <property type="entry name" value="Aldolase_TIM"/>
</dbReference>
<proteinExistence type="inferred from homology"/>
<dbReference type="Proteomes" id="UP001069090">
    <property type="component" value="Unassembled WGS sequence"/>
</dbReference>
<dbReference type="EMBL" id="JAPTGG010000014">
    <property type="protein sequence ID" value="MCZ0866595.1"/>
    <property type="molecule type" value="Genomic_DNA"/>
</dbReference>
<sequence length="490" mass="51936">MSKVFRRVSVCCFSASDSSAHAGMQADLRTLSDLAVHGCSVVTAITAQNSQRLLQCSASDQASLIAQWQSVAQDLKPVACKVGLLANSDQVKTLATIAGQYSAVWIADPVLQSSTGHNFHSPDFIAAYKQLLPQLDLITPNIPEAAALTGQPINSAEDVICAAKQLQRQGVGAVLIKGGHAIGGGTRSQDYFYSPDKQFWLSSPRQAAANNRGTGCVMASAIAAFISLGKSMADAVVLAYAYVQQGLRAGYAVGQGAGPVLNGGWPKALSDYPEVSEQADYVSPSPFASCDTDSLGLYPVIDSIDWLKKLLAAGVSTIQLRIKNLQGQALSETLNLAIQLGREYKARLFINDHWQLALQLKAYGVHLGQEDIGSADINALRAAGIRLGVSTHSEYEWARAHALRPSYIALGAVFATQTKPAQVIGLDNLQCWAPLLQQRYPVTAIGGINASNIAAVLASGVRSVAVVTAITQAACYRQATQQLLQQMAQA</sequence>
<dbReference type="GO" id="GO:0008972">
    <property type="term" value="F:phosphomethylpyrimidine kinase activity"/>
    <property type="evidence" value="ECO:0007669"/>
    <property type="project" value="InterPro"/>
</dbReference>
<evidence type="ECO:0000256" key="3">
    <source>
        <dbReference type="ARBA" id="ARBA00022723"/>
    </source>
</evidence>
<evidence type="ECO:0000313" key="16">
    <source>
        <dbReference type="EMBL" id="MCZ0866595.1"/>
    </source>
</evidence>
<comment type="cofactor">
    <cofactor evidence="13">
        <name>Mg(2+)</name>
        <dbReference type="ChEBI" id="CHEBI:18420"/>
    </cofactor>
    <text evidence="13">Binds 1 Mg(2+) ion per subunit.</text>
</comment>
<feature type="binding site" evidence="13">
    <location>
        <begin position="416"/>
        <end position="418"/>
    </location>
    <ligand>
        <name>2-[(2R,5Z)-2-carboxy-4-methylthiazol-5(2H)-ylidene]ethyl phosphate</name>
        <dbReference type="ChEBI" id="CHEBI:62899"/>
    </ligand>
</feature>
<keyword evidence="6" id="KW-0067">ATP-binding</keyword>
<protein>
    <recommendedName>
        <fullName evidence="13">Thiamine-phosphate synthase</fullName>
        <shortName evidence="13">TP synthase</shortName>
        <shortName evidence="13">TPS</shortName>
        <ecNumber evidence="13">2.5.1.3</ecNumber>
    </recommendedName>
    <alternativeName>
        <fullName evidence="13">Thiamine-phosphate pyrophosphorylase</fullName>
        <shortName evidence="13">TMP pyrophosphorylase</shortName>
        <shortName evidence="13">TMP-PPase</shortName>
    </alternativeName>
</protein>
<feature type="binding site" evidence="13">
    <location>
        <position position="419"/>
    </location>
    <ligand>
        <name>4-amino-2-methyl-5-(diphosphooxymethyl)pyrimidine</name>
        <dbReference type="ChEBI" id="CHEBI:57841"/>
    </ligand>
</feature>
<keyword evidence="3 13" id="KW-0479">Metal-binding</keyword>
<dbReference type="GO" id="GO:0009229">
    <property type="term" value="P:thiamine diphosphate biosynthetic process"/>
    <property type="evidence" value="ECO:0007669"/>
    <property type="project" value="UniProtKB-UniRule"/>
</dbReference>
<evidence type="ECO:0000259" key="14">
    <source>
        <dbReference type="Pfam" id="PF02581"/>
    </source>
</evidence>
<evidence type="ECO:0000256" key="9">
    <source>
        <dbReference type="ARBA" id="ARBA00023268"/>
    </source>
</evidence>